<evidence type="ECO:0000256" key="1">
    <source>
        <dbReference type="SAM" id="MobiDB-lite"/>
    </source>
</evidence>
<reference evidence="2 3" key="1">
    <citation type="submission" date="2009-12" db="EMBL/GenBank/DDBJ databases">
        <authorList>
            <person name="Shrivastava S."/>
            <person name="Madupu R."/>
            <person name="Durkin A.S."/>
            <person name="Torralba M."/>
            <person name="Methe B."/>
            <person name="Sutton G.G."/>
            <person name="Strausberg R.L."/>
            <person name="Nelson K.E."/>
        </authorList>
    </citation>
    <scope>NUCLEOTIDE SEQUENCE [LARGE SCALE GENOMIC DNA]</scope>
    <source>
        <strain evidence="2 3">W5455</strain>
    </source>
</reference>
<feature type="region of interest" description="Disordered" evidence="1">
    <location>
        <begin position="1"/>
        <end position="20"/>
    </location>
</feature>
<organism evidence="2 3">
    <name type="scientific">Pyramidobacter piscolens W5455</name>
    <dbReference type="NCBI Taxonomy" id="352165"/>
    <lineage>
        <taxon>Bacteria</taxon>
        <taxon>Thermotogati</taxon>
        <taxon>Synergistota</taxon>
        <taxon>Synergistia</taxon>
        <taxon>Synergistales</taxon>
        <taxon>Dethiosulfovibrionaceae</taxon>
        <taxon>Pyramidobacter</taxon>
    </lineage>
</organism>
<name>A0ABP2HUK3_9BACT</name>
<sequence>MLQSAAAPAPGEQGKRGACRGSPFSVALKILRSRSLHQKRNKFL</sequence>
<accession>A0ABP2HUK3</accession>
<comment type="caution">
    <text evidence="2">The sequence shown here is derived from an EMBL/GenBank/DDBJ whole genome shotgun (WGS) entry which is preliminary data.</text>
</comment>
<protein>
    <submittedName>
        <fullName evidence="2">Uncharacterized protein</fullName>
    </submittedName>
</protein>
<dbReference type="Proteomes" id="UP000006462">
    <property type="component" value="Unassembled WGS sequence"/>
</dbReference>
<evidence type="ECO:0000313" key="2">
    <source>
        <dbReference type="EMBL" id="EFB90873.1"/>
    </source>
</evidence>
<gene>
    <name evidence="2" type="ORF">HMPREF7215_1789</name>
</gene>
<evidence type="ECO:0000313" key="3">
    <source>
        <dbReference type="Proteomes" id="UP000006462"/>
    </source>
</evidence>
<dbReference type="EMBL" id="ADFP01000059">
    <property type="protein sequence ID" value="EFB90873.1"/>
    <property type="molecule type" value="Genomic_DNA"/>
</dbReference>
<keyword evidence="3" id="KW-1185">Reference proteome</keyword>
<proteinExistence type="predicted"/>